<keyword evidence="7" id="KW-1185">Reference proteome</keyword>
<feature type="binding site" evidence="3">
    <location>
        <begin position="8"/>
        <end position="13"/>
    </location>
    <ligand>
        <name>NAD(+)</name>
        <dbReference type="ChEBI" id="CHEBI:57540"/>
    </ligand>
</feature>
<dbReference type="AlphaFoldDB" id="A0A2A4HZV0"/>
<dbReference type="FunFam" id="3.40.50.720:FF:000009">
    <property type="entry name" value="Fatty oxidation complex, alpha subunit"/>
    <property type="match status" value="1"/>
</dbReference>
<gene>
    <name evidence="6" type="ORF">COA17_07680</name>
</gene>
<dbReference type="NCBIfam" id="NF005875">
    <property type="entry name" value="PRK07819.1"/>
    <property type="match status" value="1"/>
</dbReference>
<evidence type="ECO:0000259" key="5">
    <source>
        <dbReference type="Pfam" id="PF02737"/>
    </source>
</evidence>
<dbReference type="RefSeq" id="WP_096611676.1">
    <property type="nucleotide sequence ID" value="NZ_NWVD01000002.1"/>
</dbReference>
<feature type="binding site" evidence="3">
    <location>
        <position position="95"/>
    </location>
    <ligand>
        <name>NAD(+)</name>
        <dbReference type="ChEBI" id="CHEBI:57540"/>
    </ligand>
</feature>
<dbReference type="GO" id="GO:0070403">
    <property type="term" value="F:NAD+ binding"/>
    <property type="evidence" value="ECO:0007669"/>
    <property type="project" value="InterPro"/>
</dbReference>
<reference evidence="6 7" key="1">
    <citation type="submission" date="2017-09" db="EMBL/GenBank/DDBJ databases">
        <title>Sphingomonas ginsenosidimutans KACC 14949, whole genome shotgun sequence.</title>
        <authorList>
            <person name="Feng G."/>
            <person name="Zhu H."/>
        </authorList>
    </citation>
    <scope>NUCLEOTIDE SEQUENCE [LARGE SCALE GENOMIC DNA]</scope>
    <source>
        <strain evidence="6 7">KACC 14949</strain>
    </source>
</reference>
<dbReference type="InterPro" id="IPR022694">
    <property type="entry name" value="3-OHacyl-CoA_DH"/>
</dbReference>
<feature type="binding site" evidence="3">
    <location>
        <position position="31"/>
    </location>
    <ligand>
        <name>NAD(+)</name>
        <dbReference type="ChEBI" id="CHEBI:57540"/>
    </ligand>
</feature>
<dbReference type="InterPro" id="IPR006108">
    <property type="entry name" value="3HC_DH_C"/>
</dbReference>
<sequence>MQAVGVIGAGQMGAGIAQVSAAAGYRVLLSDVDQARAEAGKAGIAKRLARDVEKGKIDADARDRVLERIEPVGDVAGMASCGLVIEAATEREEIKRAIFATVGAVLGHQAVLASNTSSIPITRLAQASPDSARFIGVHFFNPVPVMGLIEVIRGLATSDATVKTVETYAAALGKRVVNANDAPGFIVNRVLMPMLNEACFALGEGVASIRDIDAAVQLGLNHPMGPLTLADFIGLDTCLEITRVLFEGTGDPKFRPAPLLVKYVEAGWYGRKTGRGFYDYSGAEPVPTR</sequence>
<feature type="binding site" evidence="3">
    <location>
        <position position="117"/>
    </location>
    <ligand>
        <name>NAD(+)</name>
        <dbReference type="ChEBI" id="CHEBI:57540"/>
    </ligand>
</feature>
<feature type="binding site" evidence="3">
    <location>
        <position position="90"/>
    </location>
    <ligand>
        <name>NAD(+)</name>
        <dbReference type="ChEBI" id="CHEBI:57540"/>
    </ligand>
</feature>
<accession>A0A2A4HZV0</accession>
<dbReference type="InterPro" id="IPR006176">
    <property type="entry name" value="3-OHacyl-CoA_DH_NAD-bd"/>
</dbReference>
<dbReference type="Pfam" id="PF00725">
    <property type="entry name" value="3HCDH"/>
    <property type="match status" value="1"/>
</dbReference>
<organism evidence="6 7">
    <name type="scientific">Sphingomonas ginsenosidimutans</name>
    <dbReference type="NCBI Taxonomy" id="862134"/>
    <lineage>
        <taxon>Bacteria</taxon>
        <taxon>Pseudomonadati</taxon>
        <taxon>Pseudomonadota</taxon>
        <taxon>Alphaproteobacteria</taxon>
        <taxon>Sphingomonadales</taxon>
        <taxon>Sphingomonadaceae</taxon>
        <taxon>Sphingomonas</taxon>
    </lineage>
</organism>
<dbReference type="EC" id="1.1.1.157" evidence="6"/>
<keyword evidence="3" id="KW-0520">NAD</keyword>
<dbReference type="InterPro" id="IPR008927">
    <property type="entry name" value="6-PGluconate_DH-like_C_sf"/>
</dbReference>
<evidence type="ECO:0000313" key="6">
    <source>
        <dbReference type="EMBL" id="PCG09894.1"/>
    </source>
</evidence>
<dbReference type="Proteomes" id="UP000218784">
    <property type="component" value="Unassembled WGS sequence"/>
</dbReference>
<dbReference type="GO" id="GO:0006631">
    <property type="term" value="P:fatty acid metabolic process"/>
    <property type="evidence" value="ECO:0007669"/>
    <property type="project" value="InterPro"/>
</dbReference>
<protein>
    <submittedName>
        <fullName evidence="6">3-hydroxybutyryl-CoA dehydrogenase</fullName>
        <ecNumber evidence="6">1.1.1.157</ecNumber>
    </submittedName>
</protein>
<dbReference type="GO" id="GO:0008691">
    <property type="term" value="F:3-hydroxybutyryl-CoA dehydrogenase activity"/>
    <property type="evidence" value="ECO:0007669"/>
    <property type="project" value="UniProtKB-EC"/>
</dbReference>
<proteinExistence type="predicted"/>
<feature type="domain" description="3-hydroxyacyl-CoA dehydrogenase C-terminal" evidence="4">
    <location>
        <begin position="184"/>
        <end position="280"/>
    </location>
</feature>
<evidence type="ECO:0000259" key="4">
    <source>
        <dbReference type="Pfam" id="PF00725"/>
    </source>
</evidence>
<dbReference type="PANTHER" id="PTHR48075:SF5">
    <property type="entry name" value="3-HYDROXYBUTYRYL-COA DEHYDROGENASE"/>
    <property type="match status" value="1"/>
</dbReference>
<dbReference type="PIRSF" id="PIRSF000105">
    <property type="entry name" value="HCDH"/>
    <property type="match status" value="1"/>
</dbReference>
<feature type="binding site" evidence="3">
    <location>
        <position position="141"/>
    </location>
    <ligand>
        <name>NAD(+)</name>
        <dbReference type="ChEBI" id="CHEBI:57540"/>
    </ligand>
</feature>
<dbReference type="Gene3D" id="1.10.1040.10">
    <property type="entry name" value="N-(1-d-carboxylethyl)-l-norvaline Dehydrogenase, domain 2"/>
    <property type="match status" value="1"/>
</dbReference>
<name>A0A2A4HZV0_9SPHN</name>
<dbReference type="Gene3D" id="3.40.50.720">
    <property type="entry name" value="NAD(P)-binding Rossmann-like Domain"/>
    <property type="match status" value="1"/>
</dbReference>
<dbReference type="SUPFAM" id="SSF51735">
    <property type="entry name" value="NAD(P)-binding Rossmann-fold domains"/>
    <property type="match status" value="1"/>
</dbReference>
<dbReference type="PANTHER" id="PTHR48075">
    <property type="entry name" value="3-HYDROXYACYL-COA DEHYDROGENASE FAMILY PROTEIN"/>
    <property type="match status" value="1"/>
</dbReference>
<dbReference type="InterPro" id="IPR013328">
    <property type="entry name" value="6PGD_dom2"/>
</dbReference>
<dbReference type="InterPro" id="IPR036291">
    <property type="entry name" value="NAD(P)-bd_dom_sf"/>
</dbReference>
<evidence type="ECO:0000313" key="7">
    <source>
        <dbReference type="Proteomes" id="UP000218784"/>
    </source>
</evidence>
<evidence type="ECO:0000256" key="2">
    <source>
        <dbReference type="PIRSR" id="PIRSR000105-1"/>
    </source>
</evidence>
<feature type="site" description="Important for catalytic activity" evidence="2">
    <location>
        <position position="138"/>
    </location>
</feature>
<feature type="binding site" evidence="3">
    <location>
        <position position="272"/>
    </location>
    <ligand>
        <name>NAD(+)</name>
        <dbReference type="ChEBI" id="CHEBI:57540"/>
    </ligand>
</feature>
<dbReference type="EMBL" id="NWVD01000002">
    <property type="protein sequence ID" value="PCG09894.1"/>
    <property type="molecule type" value="Genomic_DNA"/>
</dbReference>
<keyword evidence="1 6" id="KW-0560">Oxidoreductase</keyword>
<dbReference type="SUPFAM" id="SSF48179">
    <property type="entry name" value="6-phosphogluconate dehydrogenase C-terminal domain-like"/>
    <property type="match status" value="1"/>
</dbReference>
<feature type="domain" description="3-hydroxyacyl-CoA dehydrogenase NAD binding" evidence="5">
    <location>
        <begin position="4"/>
        <end position="181"/>
    </location>
</feature>
<evidence type="ECO:0000256" key="3">
    <source>
        <dbReference type="PIRSR" id="PIRSR000105-2"/>
    </source>
</evidence>
<evidence type="ECO:0000256" key="1">
    <source>
        <dbReference type="ARBA" id="ARBA00023002"/>
    </source>
</evidence>
<comment type="caution">
    <text evidence="6">The sequence shown here is derived from an EMBL/GenBank/DDBJ whole genome shotgun (WGS) entry which is preliminary data.</text>
</comment>
<dbReference type="Pfam" id="PF02737">
    <property type="entry name" value="3HCDH_N"/>
    <property type="match status" value="1"/>
</dbReference>